<gene>
    <name evidence="2" type="ORF">RHIMIDRAFT_127310</name>
</gene>
<organism evidence="2 3">
    <name type="scientific">Rhizopus microsporus ATCC 52813</name>
    <dbReference type="NCBI Taxonomy" id="1340429"/>
    <lineage>
        <taxon>Eukaryota</taxon>
        <taxon>Fungi</taxon>
        <taxon>Fungi incertae sedis</taxon>
        <taxon>Mucoromycota</taxon>
        <taxon>Mucoromycotina</taxon>
        <taxon>Mucoromycetes</taxon>
        <taxon>Mucorales</taxon>
        <taxon>Mucorineae</taxon>
        <taxon>Rhizopodaceae</taxon>
        <taxon>Rhizopus</taxon>
    </lineage>
</organism>
<dbReference type="SUPFAM" id="SSF54928">
    <property type="entry name" value="RNA-binding domain, RBD"/>
    <property type="match status" value="1"/>
</dbReference>
<reference evidence="2 3" key="1">
    <citation type="journal article" date="2016" name="Proc. Natl. Acad. Sci. U.S.A.">
        <title>Lipid metabolic changes in an early divergent fungus govern the establishment of a mutualistic symbiosis with endobacteria.</title>
        <authorList>
            <person name="Lastovetsky O.A."/>
            <person name="Gaspar M.L."/>
            <person name="Mondo S.J."/>
            <person name="LaButti K.M."/>
            <person name="Sandor L."/>
            <person name="Grigoriev I.V."/>
            <person name="Henry S.A."/>
            <person name="Pawlowska T.E."/>
        </authorList>
    </citation>
    <scope>NUCLEOTIDE SEQUENCE [LARGE SCALE GENOMIC DNA]</scope>
    <source>
        <strain evidence="2 3">ATCC 52813</strain>
    </source>
</reference>
<dbReference type="InterPro" id="IPR035979">
    <property type="entry name" value="RBD_domain_sf"/>
</dbReference>
<dbReference type="InterPro" id="IPR006931">
    <property type="entry name" value="Calcipressin"/>
</dbReference>
<evidence type="ECO:0000313" key="2">
    <source>
        <dbReference type="EMBL" id="PHZ12987.1"/>
    </source>
</evidence>
<name>A0A2G4SW43_RHIZD</name>
<evidence type="ECO:0000256" key="1">
    <source>
        <dbReference type="ARBA" id="ARBA00008209"/>
    </source>
</evidence>
<dbReference type="GeneID" id="35436480"/>
<protein>
    <recommendedName>
        <fullName evidence="4">Calcipressin</fullName>
    </recommendedName>
</protein>
<dbReference type="PANTHER" id="PTHR10300:SF14">
    <property type="entry name" value="PROTEIN SARAH"/>
    <property type="match status" value="1"/>
</dbReference>
<dbReference type="Gene3D" id="3.30.70.330">
    <property type="match status" value="1"/>
</dbReference>
<dbReference type="GO" id="GO:0003676">
    <property type="term" value="F:nucleic acid binding"/>
    <property type="evidence" value="ECO:0007669"/>
    <property type="project" value="InterPro"/>
</dbReference>
<dbReference type="InterPro" id="IPR012677">
    <property type="entry name" value="Nucleotide-bd_a/b_plait_sf"/>
</dbReference>
<dbReference type="EMBL" id="KZ303848">
    <property type="protein sequence ID" value="PHZ12987.1"/>
    <property type="molecule type" value="Genomic_DNA"/>
</dbReference>
<evidence type="ECO:0000313" key="3">
    <source>
        <dbReference type="Proteomes" id="UP000242254"/>
    </source>
</evidence>
<dbReference type="GO" id="GO:0005737">
    <property type="term" value="C:cytoplasm"/>
    <property type="evidence" value="ECO:0007669"/>
    <property type="project" value="TreeGrafter"/>
</dbReference>
<accession>A0A2G4SW43</accession>
<dbReference type="Pfam" id="PF04847">
    <property type="entry name" value="Calcipressin"/>
    <property type="match status" value="1"/>
</dbReference>
<keyword evidence="3" id="KW-1185">Reference proteome</keyword>
<dbReference type="AlphaFoldDB" id="A0A2G4SW43"/>
<dbReference type="GO" id="GO:0008597">
    <property type="term" value="F:calcium-dependent protein serine/threonine phosphatase regulator activity"/>
    <property type="evidence" value="ECO:0007669"/>
    <property type="project" value="TreeGrafter"/>
</dbReference>
<sequence>MNHFNTAESIATNTLLIPNIPDCFFGCDEAMLTVHDACAYYGPLYTFVPMKTFRRIMVIYQETEHAMKAKAELDKSTVVWKNGPKDITIKKGDTSETNSRILRFYYGQHFSMHTTQSTLDVPQFRRNMLISPPGSPCEGWEQIEEDSPNRRTLASDLIQAVADVSDYELDEDELDLDSSTPSSTTPISKKLNIVLAKDRDTPEHLPEITVEDYGDNTDTKIHIRPVPASMPPMRH</sequence>
<dbReference type="Proteomes" id="UP000242254">
    <property type="component" value="Unassembled WGS sequence"/>
</dbReference>
<dbReference type="STRING" id="1340429.A0A2G4SW43"/>
<comment type="similarity">
    <text evidence="1">Belongs to the RCAN family.</text>
</comment>
<evidence type="ECO:0008006" key="4">
    <source>
        <dbReference type="Google" id="ProtNLM"/>
    </source>
</evidence>
<dbReference type="RefSeq" id="XP_023466695.1">
    <property type="nucleotide sequence ID" value="XM_023605490.1"/>
</dbReference>
<proteinExistence type="inferred from homology"/>
<dbReference type="GO" id="GO:0005634">
    <property type="term" value="C:nucleus"/>
    <property type="evidence" value="ECO:0007669"/>
    <property type="project" value="TreeGrafter"/>
</dbReference>
<dbReference type="GO" id="GO:0019722">
    <property type="term" value="P:calcium-mediated signaling"/>
    <property type="evidence" value="ECO:0007669"/>
    <property type="project" value="InterPro"/>
</dbReference>
<dbReference type="PANTHER" id="PTHR10300">
    <property type="entry name" value="CALCIPRESSIN"/>
    <property type="match status" value="1"/>
</dbReference>